<dbReference type="EMBL" id="PSQE01000002">
    <property type="protein sequence ID" value="RHN75438.1"/>
    <property type="molecule type" value="Genomic_DNA"/>
</dbReference>
<protein>
    <submittedName>
        <fullName evidence="1">Uncharacterized protein</fullName>
    </submittedName>
</protein>
<evidence type="ECO:0000313" key="1">
    <source>
        <dbReference type="EMBL" id="RHN75438.1"/>
    </source>
</evidence>
<dbReference type="Proteomes" id="UP000265566">
    <property type="component" value="Chromosome 2"/>
</dbReference>
<accession>A0A396JGG2</accession>
<comment type="caution">
    <text evidence="1">The sequence shown here is derived from an EMBL/GenBank/DDBJ whole genome shotgun (WGS) entry which is preliminary data.</text>
</comment>
<sequence>MKNMLDIVSANITTSWMKVFNDTTALPEDEMYALRNDLATYFLELYET</sequence>
<organism evidence="1">
    <name type="scientific">Medicago truncatula</name>
    <name type="common">Barrel medic</name>
    <name type="synonym">Medicago tribuloides</name>
    <dbReference type="NCBI Taxonomy" id="3880"/>
    <lineage>
        <taxon>Eukaryota</taxon>
        <taxon>Viridiplantae</taxon>
        <taxon>Streptophyta</taxon>
        <taxon>Embryophyta</taxon>
        <taxon>Tracheophyta</taxon>
        <taxon>Spermatophyta</taxon>
        <taxon>Magnoliopsida</taxon>
        <taxon>eudicotyledons</taxon>
        <taxon>Gunneridae</taxon>
        <taxon>Pentapetalae</taxon>
        <taxon>rosids</taxon>
        <taxon>fabids</taxon>
        <taxon>Fabales</taxon>
        <taxon>Fabaceae</taxon>
        <taxon>Papilionoideae</taxon>
        <taxon>50 kb inversion clade</taxon>
        <taxon>NPAAA clade</taxon>
        <taxon>Hologalegina</taxon>
        <taxon>IRL clade</taxon>
        <taxon>Trifolieae</taxon>
        <taxon>Medicago</taxon>
    </lineage>
</organism>
<dbReference type="Gramene" id="rna11649">
    <property type="protein sequence ID" value="RHN75438.1"/>
    <property type="gene ID" value="gene11649"/>
</dbReference>
<name>A0A396JGG2_MEDTR</name>
<proteinExistence type="predicted"/>
<dbReference type="AlphaFoldDB" id="A0A396JGG2"/>
<reference evidence="1" key="1">
    <citation type="journal article" date="2018" name="Nat. Plants">
        <title>Whole-genome landscape of Medicago truncatula symbiotic genes.</title>
        <authorList>
            <person name="Pecrix Y."/>
            <person name="Gamas P."/>
            <person name="Carrere S."/>
        </authorList>
    </citation>
    <scope>NUCLEOTIDE SEQUENCE</scope>
    <source>
        <tissue evidence="1">Leaves</tissue>
    </source>
</reference>
<gene>
    <name evidence="1" type="ORF">MtrunA17_Chr2g0321271</name>
</gene>